<dbReference type="EMBL" id="JBHUMM010000043">
    <property type="protein sequence ID" value="MFD2673377.1"/>
    <property type="molecule type" value="Genomic_DNA"/>
</dbReference>
<dbReference type="PANTHER" id="PTHR43152">
    <property type="entry name" value="UVRABC SYSTEM PROTEIN A"/>
    <property type="match status" value="1"/>
</dbReference>
<dbReference type="RefSeq" id="WP_379930944.1">
    <property type="nucleotide sequence ID" value="NZ_JBHUMM010000043.1"/>
</dbReference>
<organism evidence="15 16">
    <name type="scientific">Marinicrinis sediminis</name>
    <dbReference type="NCBI Taxonomy" id="1652465"/>
    <lineage>
        <taxon>Bacteria</taxon>
        <taxon>Bacillati</taxon>
        <taxon>Bacillota</taxon>
        <taxon>Bacilli</taxon>
        <taxon>Bacillales</taxon>
        <taxon>Paenibacillaceae</taxon>
    </lineage>
</organism>
<evidence type="ECO:0000313" key="16">
    <source>
        <dbReference type="Proteomes" id="UP001597497"/>
    </source>
</evidence>
<dbReference type="Gene3D" id="1.20.1580.10">
    <property type="entry name" value="ABC transporter ATPase like domain"/>
    <property type="match status" value="1"/>
</dbReference>
<keyword evidence="6" id="KW-0228">DNA excision</keyword>
<proteinExistence type="inferred from homology"/>
<keyword evidence="10" id="KW-0234">DNA repair</keyword>
<keyword evidence="9" id="KW-0238">DNA-binding</keyword>
<evidence type="ECO:0000256" key="11">
    <source>
        <dbReference type="ARBA" id="ARBA00038000"/>
    </source>
</evidence>
<keyword evidence="4" id="KW-0547">Nucleotide-binding</keyword>
<dbReference type="InterPro" id="IPR017871">
    <property type="entry name" value="ABC_transporter-like_CS"/>
</dbReference>
<evidence type="ECO:0000256" key="12">
    <source>
        <dbReference type="ARBA" id="ARBA00039316"/>
    </source>
</evidence>
<evidence type="ECO:0000313" key="15">
    <source>
        <dbReference type="EMBL" id="MFD2673377.1"/>
    </source>
</evidence>
<dbReference type="SUPFAM" id="SSF52540">
    <property type="entry name" value="P-loop containing nucleoside triphosphate hydrolases"/>
    <property type="match status" value="1"/>
</dbReference>
<evidence type="ECO:0000259" key="14">
    <source>
        <dbReference type="PROSITE" id="PS50893"/>
    </source>
</evidence>
<keyword evidence="5" id="KW-0227">DNA damage</keyword>
<evidence type="ECO:0000256" key="1">
    <source>
        <dbReference type="ARBA" id="ARBA00004496"/>
    </source>
</evidence>
<feature type="domain" description="ABC transporter" evidence="14">
    <location>
        <begin position="38"/>
        <end position="269"/>
    </location>
</feature>
<reference evidence="16" key="1">
    <citation type="journal article" date="2019" name="Int. J. Syst. Evol. Microbiol.">
        <title>The Global Catalogue of Microorganisms (GCM) 10K type strain sequencing project: providing services to taxonomists for standard genome sequencing and annotation.</title>
        <authorList>
            <consortium name="The Broad Institute Genomics Platform"/>
            <consortium name="The Broad Institute Genome Sequencing Center for Infectious Disease"/>
            <person name="Wu L."/>
            <person name="Ma J."/>
        </authorList>
    </citation>
    <scope>NUCLEOTIDE SEQUENCE [LARGE SCALE GENOMIC DNA]</scope>
    <source>
        <strain evidence="16">KCTC 33676</strain>
    </source>
</reference>
<dbReference type="Gene3D" id="3.40.50.300">
    <property type="entry name" value="P-loop containing nucleotide triphosphate hydrolases"/>
    <property type="match status" value="1"/>
</dbReference>
<gene>
    <name evidence="15" type="ORF">ACFSUC_17530</name>
</gene>
<name>A0ABW5RH36_9BACL</name>
<evidence type="ECO:0000256" key="8">
    <source>
        <dbReference type="ARBA" id="ARBA00022881"/>
    </source>
</evidence>
<evidence type="ECO:0000256" key="2">
    <source>
        <dbReference type="ARBA" id="ARBA00022490"/>
    </source>
</evidence>
<comment type="subcellular location">
    <subcellularLocation>
        <location evidence="1">Cytoplasm</location>
    </subcellularLocation>
</comment>
<sequence length="280" mass="30359">MIQTLAQSLDGVENLSGFAEVSQSPIGRNNNSNPVTFIQIWNKVRKLFADLPEAKRLQLTAGHFSFNSDGACPECGGSGRMAIFPGAAMKIYKTCEECKGSRYNETALKVRYKGKTISDVLDLQVSEAVTFFQEHKGIISTLEVMERIGMGYMTLGQPTSTMSGGESQRLKLAKEIGKKRKGNILYVMDEPTTGLSLYDTAQLIALLDELVSNGNSVLVIEHNHEVLACCDWLIELGPEGGSGGGNVMATGSPQDLLDNPVSITGKYLIRKGKERSGVMT</sequence>
<keyword evidence="2" id="KW-0963">Cytoplasm</keyword>
<evidence type="ECO:0000256" key="5">
    <source>
        <dbReference type="ARBA" id="ARBA00022763"/>
    </source>
</evidence>
<keyword evidence="7" id="KW-0067">ATP-binding</keyword>
<evidence type="ECO:0000256" key="13">
    <source>
        <dbReference type="ARBA" id="ARBA00042156"/>
    </source>
</evidence>
<evidence type="ECO:0000256" key="4">
    <source>
        <dbReference type="ARBA" id="ARBA00022741"/>
    </source>
</evidence>
<comment type="similarity">
    <text evidence="11">Belongs to the ABC transporter superfamily. UvrA family.</text>
</comment>
<keyword evidence="16" id="KW-1185">Reference proteome</keyword>
<dbReference type="InterPro" id="IPR003439">
    <property type="entry name" value="ABC_transporter-like_ATP-bd"/>
</dbReference>
<protein>
    <recommendedName>
        <fullName evidence="12">UvrABC system protein A</fullName>
    </recommendedName>
    <alternativeName>
        <fullName evidence="13">Excinuclease ABC subunit A</fullName>
    </alternativeName>
</protein>
<evidence type="ECO:0000256" key="3">
    <source>
        <dbReference type="ARBA" id="ARBA00022737"/>
    </source>
</evidence>
<dbReference type="PROSITE" id="PS50893">
    <property type="entry name" value="ABC_TRANSPORTER_2"/>
    <property type="match status" value="1"/>
</dbReference>
<dbReference type="Proteomes" id="UP001597497">
    <property type="component" value="Unassembled WGS sequence"/>
</dbReference>
<dbReference type="PANTHER" id="PTHR43152:SF3">
    <property type="entry name" value="UVRABC SYSTEM PROTEIN A"/>
    <property type="match status" value="1"/>
</dbReference>
<comment type="caution">
    <text evidence="15">The sequence shown here is derived from an EMBL/GenBank/DDBJ whole genome shotgun (WGS) entry which is preliminary data.</text>
</comment>
<dbReference type="PROSITE" id="PS00211">
    <property type="entry name" value="ABC_TRANSPORTER_1"/>
    <property type="match status" value="1"/>
</dbReference>
<evidence type="ECO:0000256" key="6">
    <source>
        <dbReference type="ARBA" id="ARBA00022769"/>
    </source>
</evidence>
<evidence type="ECO:0000256" key="9">
    <source>
        <dbReference type="ARBA" id="ARBA00023125"/>
    </source>
</evidence>
<evidence type="ECO:0000256" key="7">
    <source>
        <dbReference type="ARBA" id="ARBA00022840"/>
    </source>
</evidence>
<keyword evidence="3" id="KW-0677">Repeat</keyword>
<keyword evidence="8" id="KW-0267">Excision nuclease</keyword>
<evidence type="ECO:0000256" key="10">
    <source>
        <dbReference type="ARBA" id="ARBA00023204"/>
    </source>
</evidence>
<dbReference type="InterPro" id="IPR027417">
    <property type="entry name" value="P-loop_NTPase"/>
</dbReference>
<accession>A0ABW5RH36</accession>